<comment type="caution">
    <text evidence="7">The sequence shown here is derived from an EMBL/GenBank/DDBJ whole genome shotgun (WGS) entry which is preliminary data.</text>
</comment>
<keyword evidence="2" id="KW-0067">ATP-binding</keyword>
<accession>X0Y6E1</accession>
<reference evidence="7" key="1">
    <citation type="journal article" date="2014" name="Front. Microbiol.">
        <title>High frequency of phylogenetically diverse reductive dehalogenase-homologous genes in deep subseafloor sedimentary metagenomes.</title>
        <authorList>
            <person name="Kawai M."/>
            <person name="Futagami T."/>
            <person name="Toyoda A."/>
            <person name="Takaki Y."/>
            <person name="Nishi S."/>
            <person name="Hori S."/>
            <person name="Arai W."/>
            <person name="Tsubouchi T."/>
            <person name="Morono Y."/>
            <person name="Uchiyama I."/>
            <person name="Ito T."/>
            <person name="Fujiyama A."/>
            <person name="Inagaki F."/>
            <person name="Takami H."/>
        </authorList>
    </citation>
    <scope>NUCLEOTIDE SEQUENCE</scope>
    <source>
        <strain evidence="7">Expedition CK06-06</strain>
    </source>
</reference>
<keyword evidence="3" id="KW-0342">GTP-binding</keyword>
<dbReference type="AlphaFoldDB" id="X0Y6E1"/>
<dbReference type="InterPro" id="IPR005337">
    <property type="entry name" value="RapZ-like"/>
</dbReference>
<dbReference type="GO" id="GO:0005525">
    <property type="term" value="F:GTP binding"/>
    <property type="evidence" value="ECO:0007669"/>
    <property type="project" value="UniProtKB-KW"/>
</dbReference>
<dbReference type="Pfam" id="PF03668">
    <property type="entry name" value="RapZ-like_N"/>
    <property type="match status" value="1"/>
</dbReference>
<protein>
    <recommendedName>
        <fullName evidence="8">RNase adaptor protein RapZ</fullName>
    </recommendedName>
</protein>
<feature type="coiled-coil region" evidence="4">
    <location>
        <begin position="2"/>
        <end position="32"/>
    </location>
</feature>
<keyword evidence="1" id="KW-0547">Nucleotide-binding</keyword>
<feature type="non-terminal residue" evidence="7">
    <location>
        <position position="1"/>
    </location>
</feature>
<dbReference type="GO" id="GO:0005524">
    <property type="term" value="F:ATP binding"/>
    <property type="evidence" value="ECO:0007669"/>
    <property type="project" value="UniProtKB-KW"/>
</dbReference>
<keyword evidence="4" id="KW-0175">Coiled coil</keyword>
<sequence>PLNISNNILENIQAEREQLKELRSQANLTIDTSDLTPKQLSNEIIRNFIKGKEQKIQITLISFGYKYGIPIDVDIVFDVRFLPNPFYIDKLKNLPGTNEKIEKYVTEFPTTQHFMEVYFNLLSYLIPYYVKEGKTYLSIAFGCTGGRHRSVVLIDNLANYLKGKEYKLFVKHRDMNKDEIKIKNDL</sequence>
<evidence type="ECO:0000256" key="1">
    <source>
        <dbReference type="ARBA" id="ARBA00022741"/>
    </source>
</evidence>
<proteinExistence type="predicted"/>
<dbReference type="EMBL" id="BARS01052641">
    <property type="protein sequence ID" value="GAG44283.1"/>
    <property type="molecule type" value="Genomic_DNA"/>
</dbReference>
<feature type="domain" description="RapZ-like N-terminal" evidence="5">
    <location>
        <begin position="1"/>
        <end position="49"/>
    </location>
</feature>
<dbReference type="PANTHER" id="PTHR30448:SF0">
    <property type="entry name" value="RNASE ADAPTER PROTEIN RAPZ"/>
    <property type="match status" value="1"/>
</dbReference>
<gene>
    <name evidence="7" type="ORF">S01H1_78241</name>
</gene>
<dbReference type="InterPro" id="IPR053931">
    <property type="entry name" value="RapZ_C"/>
</dbReference>
<evidence type="ECO:0000259" key="5">
    <source>
        <dbReference type="Pfam" id="PF03668"/>
    </source>
</evidence>
<dbReference type="Pfam" id="PF22740">
    <property type="entry name" value="PapZ_C"/>
    <property type="match status" value="1"/>
</dbReference>
<organism evidence="7">
    <name type="scientific">marine sediment metagenome</name>
    <dbReference type="NCBI Taxonomy" id="412755"/>
    <lineage>
        <taxon>unclassified sequences</taxon>
        <taxon>metagenomes</taxon>
        <taxon>ecological metagenomes</taxon>
    </lineage>
</organism>
<evidence type="ECO:0000259" key="6">
    <source>
        <dbReference type="Pfam" id="PF22740"/>
    </source>
</evidence>
<evidence type="ECO:0000313" key="7">
    <source>
        <dbReference type="EMBL" id="GAG44283.1"/>
    </source>
</evidence>
<feature type="domain" description="RapZ C-terminal" evidence="6">
    <location>
        <begin position="57"/>
        <end position="176"/>
    </location>
</feature>
<evidence type="ECO:0000256" key="2">
    <source>
        <dbReference type="ARBA" id="ARBA00022840"/>
    </source>
</evidence>
<evidence type="ECO:0000256" key="4">
    <source>
        <dbReference type="SAM" id="Coils"/>
    </source>
</evidence>
<name>X0Y6E1_9ZZZZ</name>
<dbReference type="InterPro" id="IPR053930">
    <property type="entry name" value="RapZ-like_N"/>
</dbReference>
<evidence type="ECO:0008006" key="8">
    <source>
        <dbReference type="Google" id="ProtNLM"/>
    </source>
</evidence>
<evidence type="ECO:0000256" key="3">
    <source>
        <dbReference type="ARBA" id="ARBA00023134"/>
    </source>
</evidence>
<dbReference type="PANTHER" id="PTHR30448">
    <property type="entry name" value="RNASE ADAPTER PROTEIN RAPZ"/>
    <property type="match status" value="1"/>
</dbReference>